<sequence length="281" mass="29761">GLRPHARSEAGARPPRLPPGGAGLRLSAVVGALLVPAPGGRRLPLHEPVQPQGALPLRANAGRLPGNLRRQGVRPRHPQHVPRLRGHGGRRHRGRGAGRVRLRPHRVSRPARPVRADRGDLHGPVRGDRDPALRPDGEPGLDRHLRRLDRARRRQRGGDLPLPPVLRRDPAGPGGRRTARRRRLAHRARPDLPAALQTGGDRGVAPAVPVPVGIVPLAVDRRAVGAVQGGAGRPRRLPTPVSDALGPALRGLGGRGGDPAAHPVAAPGLLCSQPGRYGHQV</sequence>
<gene>
    <name evidence="2" type="ORF">AVDCRST_MAG19-196</name>
</gene>
<name>A0A6J4UDL9_9BACT</name>
<accession>A0A6J4UDL9</accession>
<protein>
    <submittedName>
        <fullName evidence="2">Uncharacterized protein</fullName>
    </submittedName>
</protein>
<proteinExistence type="predicted"/>
<organism evidence="2">
    <name type="scientific">uncultured Thermomicrobiales bacterium</name>
    <dbReference type="NCBI Taxonomy" id="1645740"/>
    <lineage>
        <taxon>Bacteria</taxon>
        <taxon>Pseudomonadati</taxon>
        <taxon>Thermomicrobiota</taxon>
        <taxon>Thermomicrobia</taxon>
        <taxon>Thermomicrobiales</taxon>
        <taxon>environmental samples</taxon>
    </lineage>
</organism>
<feature type="region of interest" description="Disordered" evidence="1">
    <location>
        <begin position="54"/>
        <end position="204"/>
    </location>
</feature>
<dbReference type="EMBL" id="CADCWL010000012">
    <property type="protein sequence ID" value="CAA9545535.1"/>
    <property type="molecule type" value="Genomic_DNA"/>
</dbReference>
<reference evidence="2" key="1">
    <citation type="submission" date="2020-02" db="EMBL/GenBank/DDBJ databases">
        <authorList>
            <person name="Meier V. D."/>
        </authorList>
    </citation>
    <scope>NUCLEOTIDE SEQUENCE</scope>
    <source>
        <strain evidence="2">AVDCRST_MAG19</strain>
    </source>
</reference>
<feature type="compositionally biased region" description="Basic residues" evidence="1">
    <location>
        <begin position="71"/>
        <end position="109"/>
    </location>
</feature>
<dbReference type="AlphaFoldDB" id="A0A6J4UDL9"/>
<feature type="region of interest" description="Disordered" evidence="1">
    <location>
        <begin position="227"/>
        <end position="259"/>
    </location>
</feature>
<feature type="non-terminal residue" evidence="2">
    <location>
        <position position="1"/>
    </location>
</feature>
<feature type="non-terminal residue" evidence="2">
    <location>
        <position position="281"/>
    </location>
</feature>
<feature type="compositionally biased region" description="Basic residues" evidence="1">
    <location>
        <begin position="144"/>
        <end position="155"/>
    </location>
</feature>
<feature type="compositionally biased region" description="Basic and acidic residues" evidence="1">
    <location>
        <begin position="114"/>
        <end position="143"/>
    </location>
</feature>
<feature type="region of interest" description="Disordered" evidence="1">
    <location>
        <begin position="1"/>
        <end position="22"/>
    </location>
</feature>
<evidence type="ECO:0000256" key="1">
    <source>
        <dbReference type="SAM" id="MobiDB-lite"/>
    </source>
</evidence>
<feature type="compositionally biased region" description="Basic residues" evidence="1">
    <location>
        <begin position="177"/>
        <end position="187"/>
    </location>
</feature>
<evidence type="ECO:0000313" key="2">
    <source>
        <dbReference type="EMBL" id="CAA9545535.1"/>
    </source>
</evidence>
<feature type="compositionally biased region" description="Basic and acidic residues" evidence="1">
    <location>
        <begin position="1"/>
        <end position="10"/>
    </location>
</feature>